<dbReference type="EMBL" id="ML121566">
    <property type="protein sequence ID" value="RPB20884.1"/>
    <property type="molecule type" value="Genomic_DNA"/>
</dbReference>
<evidence type="ECO:0000256" key="1">
    <source>
        <dbReference type="SAM" id="Phobius"/>
    </source>
</evidence>
<proteinExistence type="predicted"/>
<keyword evidence="3" id="KW-1185">Reference proteome</keyword>
<gene>
    <name evidence="2" type="ORF">L211DRAFT_487975</name>
</gene>
<protein>
    <submittedName>
        <fullName evidence="2">Uncharacterized protein</fullName>
    </submittedName>
</protein>
<evidence type="ECO:0000313" key="3">
    <source>
        <dbReference type="Proteomes" id="UP000267821"/>
    </source>
</evidence>
<dbReference type="OrthoDB" id="5341358at2759"/>
<keyword evidence="1" id="KW-1133">Transmembrane helix</keyword>
<reference evidence="2 3" key="1">
    <citation type="journal article" date="2018" name="Nat. Ecol. Evol.">
        <title>Pezizomycetes genomes reveal the molecular basis of ectomycorrhizal truffle lifestyle.</title>
        <authorList>
            <person name="Murat C."/>
            <person name="Payen T."/>
            <person name="Noel B."/>
            <person name="Kuo A."/>
            <person name="Morin E."/>
            <person name="Chen J."/>
            <person name="Kohler A."/>
            <person name="Krizsan K."/>
            <person name="Balestrini R."/>
            <person name="Da Silva C."/>
            <person name="Montanini B."/>
            <person name="Hainaut M."/>
            <person name="Levati E."/>
            <person name="Barry K.W."/>
            <person name="Belfiori B."/>
            <person name="Cichocki N."/>
            <person name="Clum A."/>
            <person name="Dockter R.B."/>
            <person name="Fauchery L."/>
            <person name="Guy J."/>
            <person name="Iotti M."/>
            <person name="Le Tacon F."/>
            <person name="Lindquist E.A."/>
            <person name="Lipzen A."/>
            <person name="Malagnac F."/>
            <person name="Mello A."/>
            <person name="Molinier V."/>
            <person name="Miyauchi S."/>
            <person name="Poulain J."/>
            <person name="Riccioni C."/>
            <person name="Rubini A."/>
            <person name="Sitrit Y."/>
            <person name="Splivallo R."/>
            <person name="Traeger S."/>
            <person name="Wang M."/>
            <person name="Zifcakova L."/>
            <person name="Wipf D."/>
            <person name="Zambonelli A."/>
            <person name="Paolocci F."/>
            <person name="Nowrousian M."/>
            <person name="Ottonello S."/>
            <person name="Baldrian P."/>
            <person name="Spatafora J.W."/>
            <person name="Henrissat B."/>
            <person name="Nagy L.G."/>
            <person name="Aury J.M."/>
            <person name="Wincker P."/>
            <person name="Grigoriev I.V."/>
            <person name="Bonfante P."/>
            <person name="Martin F.M."/>
        </authorList>
    </citation>
    <scope>NUCLEOTIDE SEQUENCE [LARGE SCALE GENOMIC DNA]</scope>
    <source>
        <strain evidence="2 3">ATCC MYA-4762</strain>
    </source>
</reference>
<organism evidence="2 3">
    <name type="scientific">Terfezia boudieri ATCC MYA-4762</name>
    <dbReference type="NCBI Taxonomy" id="1051890"/>
    <lineage>
        <taxon>Eukaryota</taxon>
        <taxon>Fungi</taxon>
        <taxon>Dikarya</taxon>
        <taxon>Ascomycota</taxon>
        <taxon>Pezizomycotina</taxon>
        <taxon>Pezizomycetes</taxon>
        <taxon>Pezizales</taxon>
        <taxon>Pezizaceae</taxon>
        <taxon>Terfezia</taxon>
    </lineage>
</organism>
<dbReference type="Proteomes" id="UP000267821">
    <property type="component" value="Unassembled WGS sequence"/>
</dbReference>
<keyword evidence="1" id="KW-0812">Transmembrane</keyword>
<name>A0A3N4LDC9_9PEZI</name>
<feature type="transmembrane region" description="Helical" evidence="1">
    <location>
        <begin position="47"/>
        <end position="76"/>
    </location>
</feature>
<sequence length="396" mass="44994">MGLFAIRHLSRFFRRSGPQPSNGTRFPSSPTSNSRCNLLPMTSNNPVISLCTTCSISLTFLAGATAILFVFTCWLATAGNLYTIYPYPRNHHNFHHSIDDHDSLGIILRPGESRVQYGQQRTFDLQDHEKDIKKVIVRPEITQEEVKETEGRGKSNLWFKAEYTIEIPICEGGLAVKNGGACIHRDINRNGKRDGDAVENESSWVPAIESVRISFCTGYGSEAADNGADEWEEEKSWDYIFPPRRGSSEIHAAAEWVYGVDKRFLEKWRSVDVPGRKHDTFFKTEKRTPTPGSKPQWQFLLTTAGVYINADAWNIYEEEVTVEVPVGKIQTQRSIFSRSPSIRGTEVEKVLMWRWRGRYGGCPGEMDGREVVLEIKDVPESVEWVRDGGVEEDRKR</sequence>
<dbReference type="AlphaFoldDB" id="A0A3N4LDC9"/>
<dbReference type="InParanoid" id="A0A3N4LDC9"/>
<keyword evidence="1" id="KW-0472">Membrane</keyword>
<accession>A0A3N4LDC9</accession>
<evidence type="ECO:0000313" key="2">
    <source>
        <dbReference type="EMBL" id="RPB20884.1"/>
    </source>
</evidence>